<name>W7E580_BIPV3</name>
<organism evidence="1 2">
    <name type="scientific">Bipolaris victoriae (strain FI3)</name>
    <name type="common">Victoria blight of oats agent</name>
    <name type="synonym">Cochliobolus victoriae</name>
    <dbReference type="NCBI Taxonomy" id="930091"/>
    <lineage>
        <taxon>Eukaryota</taxon>
        <taxon>Fungi</taxon>
        <taxon>Dikarya</taxon>
        <taxon>Ascomycota</taxon>
        <taxon>Pezizomycotina</taxon>
        <taxon>Dothideomycetes</taxon>
        <taxon>Pleosporomycetidae</taxon>
        <taxon>Pleosporales</taxon>
        <taxon>Pleosporineae</taxon>
        <taxon>Pleosporaceae</taxon>
        <taxon>Bipolaris</taxon>
    </lineage>
</organism>
<evidence type="ECO:0000313" key="1">
    <source>
        <dbReference type="EMBL" id="EUN21155.1"/>
    </source>
</evidence>
<dbReference type="AlphaFoldDB" id="W7E580"/>
<dbReference type="HOGENOM" id="CLU_3147118_0_0_1"/>
<sequence>PNLHAYPCLVSLLKGRLRVANKNDCSIHGAESFLRNRVFEECNLTMKRK</sequence>
<evidence type="ECO:0000313" key="2">
    <source>
        <dbReference type="Proteomes" id="UP000054337"/>
    </source>
</evidence>
<gene>
    <name evidence="1" type="ORF">COCVIDRAFT_114755</name>
</gene>
<protein>
    <submittedName>
        <fullName evidence="1">Uncharacterized protein</fullName>
    </submittedName>
</protein>
<proteinExistence type="predicted"/>
<keyword evidence="2" id="KW-1185">Reference proteome</keyword>
<dbReference type="EMBL" id="KI968861">
    <property type="protein sequence ID" value="EUN21155.1"/>
    <property type="molecule type" value="Genomic_DNA"/>
</dbReference>
<reference evidence="1 2" key="1">
    <citation type="journal article" date="2013" name="PLoS Genet.">
        <title>Comparative genome structure, secondary metabolite, and effector coding capacity across Cochliobolus pathogens.</title>
        <authorList>
            <person name="Condon B.J."/>
            <person name="Leng Y."/>
            <person name="Wu D."/>
            <person name="Bushley K.E."/>
            <person name="Ohm R.A."/>
            <person name="Otillar R."/>
            <person name="Martin J."/>
            <person name="Schackwitz W."/>
            <person name="Grimwood J."/>
            <person name="MohdZainudin N."/>
            <person name="Xue C."/>
            <person name="Wang R."/>
            <person name="Manning V.A."/>
            <person name="Dhillon B."/>
            <person name="Tu Z.J."/>
            <person name="Steffenson B.J."/>
            <person name="Salamov A."/>
            <person name="Sun H."/>
            <person name="Lowry S."/>
            <person name="LaButti K."/>
            <person name="Han J."/>
            <person name="Copeland A."/>
            <person name="Lindquist E."/>
            <person name="Barry K."/>
            <person name="Schmutz J."/>
            <person name="Baker S.E."/>
            <person name="Ciuffetti L.M."/>
            <person name="Grigoriev I.V."/>
            <person name="Zhong S."/>
            <person name="Turgeon B.G."/>
        </authorList>
    </citation>
    <scope>NUCLEOTIDE SEQUENCE [LARGE SCALE GENOMIC DNA]</scope>
    <source>
        <strain evidence="1 2">FI3</strain>
    </source>
</reference>
<dbReference type="Proteomes" id="UP000054337">
    <property type="component" value="Unassembled WGS sequence"/>
</dbReference>
<dbReference type="RefSeq" id="XP_014550731.1">
    <property type="nucleotide sequence ID" value="XM_014695245.1"/>
</dbReference>
<accession>W7E580</accession>
<dbReference type="GeneID" id="26250611"/>
<feature type="non-terminal residue" evidence="1">
    <location>
        <position position="1"/>
    </location>
</feature>